<dbReference type="EMBL" id="DF976999">
    <property type="protein sequence ID" value="GAQ24220.1"/>
    <property type="molecule type" value="Genomic_DNA"/>
</dbReference>
<proteinExistence type="predicted"/>
<keyword evidence="2" id="KW-1185">Reference proteome</keyword>
<reference evidence="1" key="1">
    <citation type="journal article" date="2016" name="Genome Announc.">
        <title>Draft Genome Sequence of the Syntrophic Lactate-Degrading Bacterium Tepidanaerobacter syntrophicus JLT.</title>
        <authorList>
            <person name="Matsuura N."/>
            <person name="Ohashi A."/>
            <person name="Tourlousse D.M."/>
            <person name="Sekiguchi Y."/>
        </authorList>
    </citation>
    <scope>NUCLEOTIDE SEQUENCE [LARGE SCALE GENOMIC DNA]</scope>
    <source>
        <strain evidence="1">JL</strain>
    </source>
</reference>
<gene>
    <name evidence="1" type="ORF">TSYNT_546</name>
</gene>
<dbReference type="Proteomes" id="UP000062160">
    <property type="component" value="Unassembled WGS sequence"/>
</dbReference>
<sequence length="98" mass="10883">MSKKKKTSNTTNVDIPNRVIYCGPNLPGGAMLRYTVYNGGIPEHLDPLISQCPAIKHLIVPVDKFTETERKIGIAGTPENTYFAQISRFIKEHGRAVN</sequence>
<evidence type="ECO:0000313" key="2">
    <source>
        <dbReference type="Proteomes" id="UP000062160"/>
    </source>
</evidence>
<name>A0A0U9HG20_9FIRM</name>
<dbReference type="RefSeq" id="WP_059031325.1">
    <property type="nucleotide sequence ID" value="NZ_DF976999.1"/>
</dbReference>
<organism evidence="1">
    <name type="scientific">Tepidanaerobacter syntrophicus</name>
    <dbReference type="NCBI Taxonomy" id="224999"/>
    <lineage>
        <taxon>Bacteria</taxon>
        <taxon>Bacillati</taxon>
        <taxon>Bacillota</taxon>
        <taxon>Clostridia</taxon>
        <taxon>Thermosediminibacterales</taxon>
        <taxon>Tepidanaerobacteraceae</taxon>
        <taxon>Tepidanaerobacter</taxon>
    </lineage>
</organism>
<accession>A0A0U9HG20</accession>
<dbReference type="AlphaFoldDB" id="A0A0U9HG20"/>
<dbReference type="STRING" id="224999.GCA_001485475_00202"/>
<protein>
    <submittedName>
        <fullName evidence="1">Uncharacterized protein</fullName>
    </submittedName>
</protein>
<evidence type="ECO:0000313" key="1">
    <source>
        <dbReference type="EMBL" id="GAQ24220.1"/>
    </source>
</evidence>